<evidence type="ECO:0000313" key="1">
    <source>
        <dbReference type="EMBL" id="RGA04280.1"/>
    </source>
</evidence>
<accession>A0ABX9LK39</accession>
<organism evidence="1 2">
    <name type="scientific">Microbispora triticiradicis</name>
    <dbReference type="NCBI Taxonomy" id="2200763"/>
    <lineage>
        <taxon>Bacteria</taxon>
        <taxon>Bacillati</taxon>
        <taxon>Actinomycetota</taxon>
        <taxon>Actinomycetes</taxon>
        <taxon>Streptosporangiales</taxon>
        <taxon>Streptosporangiaceae</taxon>
        <taxon>Microbispora</taxon>
    </lineage>
</organism>
<sequence>MFDLDLLFGIFIHDDGEPEWEIGNDAIVVSIGIHQLAHYSKRQFRKLMMETRDRLVLSQS</sequence>
<dbReference type="EMBL" id="QFZU02000063">
    <property type="protein sequence ID" value="RGA04280.1"/>
    <property type="molecule type" value="Genomic_DNA"/>
</dbReference>
<name>A0ABX9LK39_9ACTN</name>
<protein>
    <submittedName>
        <fullName evidence="1">Uncharacterized protein</fullName>
    </submittedName>
</protein>
<reference evidence="1 2" key="1">
    <citation type="submission" date="2018-08" db="EMBL/GenBank/DDBJ databases">
        <title>Microbispora. triticiradicis sp. nov., a novel actinomycete isolated from the root of wheat (Triticum aestivum L.)).</title>
        <authorList>
            <person name="Han C."/>
        </authorList>
    </citation>
    <scope>NUCLEOTIDE SEQUENCE [LARGE SCALE GENOMIC DNA]</scope>
    <source>
        <strain evidence="1 2">NEAU-HRDPA2-9</strain>
    </source>
</reference>
<gene>
    <name evidence="1" type="ORF">DI270_014700</name>
</gene>
<proteinExistence type="predicted"/>
<keyword evidence="2" id="KW-1185">Reference proteome</keyword>
<dbReference type="Proteomes" id="UP000262538">
    <property type="component" value="Unassembled WGS sequence"/>
</dbReference>
<evidence type="ECO:0000313" key="2">
    <source>
        <dbReference type="Proteomes" id="UP000262538"/>
    </source>
</evidence>
<comment type="caution">
    <text evidence="1">The sequence shown here is derived from an EMBL/GenBank/DDBJ whole genome shotgun (WGS) entry which is preliminary data.</text>
</comment>